<evidence type="ECO:0000313" key="4">
    <source>
        <dbReference type="Proteomes" id="UP001152320"/>
    </source>
</evidence>
<name>A0A9Q1C8C6_HOLLE</name>
<sequence>MAMSKLEAITFLNDVLDISTSSLRSGEPSLDLLNLIIKRFQHVIPFQSVSCCAVPPNQRRLPSWSDIKHDLLEKRGGLCYVIHVFMKELLSAVGYDAFYASADWKDADDHIGLVVQDMTGLGSKHLVEVASAFPVFQAIPLDFETESPEYVFSYLRQKFVRTTNGAVSWYHEMPPFSGCKTTSDGNWYKCLTIYVNTPRDLSFFEPRLTKWFTVEENNPFLRAPRAVKFDDGKLVAIKDKLLLEGSDRQVMKEQISNLQQLLQKYNDLFPQFPRHLIEDAVKYSFSSSYPS</sequence>
<protein>
    <recommendedName>
        <fullName evidence="2">arylamine N-acetyltransferase</fullName>
        <ecNumber evidence="2">2.3.1.5</ecNumber>
    </recommendedName>
</protein>
<dbReference type="Pfam" id="PF00797">
    <property type="entry name" value="Acetyltransf_2"/>
    <property type="match status" value="1"/>
</dbReference>
<reference evidence="3" key="1">
    <citation type="submission" date="2021-10" db="EMBL/GenBank/DDBJ databases">
        <title>Tropical sea cucumber genome reveals ecological adaptation and Cuvierian tubules defense mechanism.</title>
        <authorList>
            <person name="Chen T."/>
        </authorList>
    </citation>
    <scope>NUCLEOTIDE SEQUENCE</scope>
    <source>
        <strain evidence="3">Nanhai2018</strain>
        <tissue evidence="3">Muscle</tissue>
    </source>
</reference>
<gene>
    <name evidence="3" type="ORF">HOLleu_14941</name>
</gene>
<evidence type="ECO:0000313" key="3">
    <source>
        <dbReference type="EMBL" id="KAJ8040601.1"/>
    </source>
</evidence>
<evidence type="ECO:0000256" key="2">
    <source>
        <dbReference type="ARBA" id="ARBA00012701"/>
    </source>
</evidence>
<dbReference type="InterPro" id="IPR053710">
    <property type="entry name" value="Arylamine_NAT_domain_sf"/>
</dbReference>
<dbReference type="OrthoDB" id="10260017at2759"/>
<dbReference type="EC" id="2.3.1.5" evidence="2"/>
<dbReference type="Proteomes" id="UP001152320">
    <property type="component" value="Chromosome 6"/>
</dbReference>
<dbReference type="InterPro" id="IPR038765">
    <property type="entry name" value="Papain-like_cys_pep_sf"/>
</dbReference>
<organism evidence="3 4">
    <name type="scientific">Holothuria leucospilota</name>
    <name type="common">Black long sea cucumber</name>
    <name type="synonym">Mertensiothuria leucospilota</name>
    <dbReference type="NCBI Taxonomy" id="206669"/>
    <lineage>
        <taxon>Eukaryota</taxon>
        <taxon>Metazoa</taxon>
        <taxon>Echinodermata</taxon>
        <taxon>Eleutherozoa</taxon>
        <taxon>Echinozoa</taxon>
        <taxon>Holothuroidea</taxon>
        <taxon>Aspidochirotacea</taxon>
        <taxon>Aspidochirotida</taxon>
        <taxon>Holothuriidae</taxon>
        <taxon>Holothuria</taxon>
    </lineage>
</organism>
<dbReference type="SUPFAM" id="SSF54001">
    <property type="entry name" value="Cysteine proteinases"/>
    <property type="match status" value="1"/>
</dbReference>
<accession>A0A9Q1C8C6</accession>
<dbReference type="AlphaFoldDB" id="A0A9Q1C8C6"/>
<dbReference type="GO" id="GO:0004060">
    <property type="term" value="F:arylamine N-acetyltransferase activity"/>
    <property type="evidence" value="ECO:0007669"/>
    <property type="project" value="UniProtKB-EC"/>
</dbReference>
<dbReference type="Gene3D" id="3.30.2140.20">
    <property type="match status" value="1"/>
</dbReference>
<comment type="caution">
    <text evidence="3">The sequence shown here is derived from an EMBL/GenBank/DDBJ whole genome shotgun (WGS) entry which is preliminary data.</text>
</comment>
<dbReference type="EMBL" id="JAIZAY010000006">
    <property type="protein sequence ID" value="KAJ8040601.1"/>
    <property type="molecule type" value="Genomic_DNA"/>
</dbReference>
<comment type="similarity">
    <text evidence="1">Belongs to the arylamine N-acetyltransferase family.</text>
</comment>
<dbReference type="InterPro" id="IPR001447">
    <property type="entry name" value="Arylamine_N-AcTrfase"/>
</dbReference>
<evidence type="ECO:0000256" key="1">
    <source>
        <dbReference type="ARBA" id="ARBA00006547"/>
    </source>
</evidence>
<keyword evidence="4" id="KW-1185">Reference proteome</keyword>
<proteinExistence type="inferred from homology"/>